<dbReference type="STRING" id="407821.A0A087TIL4"/>
<dbReference type="EMBL" id="KK115371">
    <property type="protein sequence ID" value="KFM64953.1"/>
    <property type="molecule type" value="Genomic_DNA"/>
</dbReference>
<accession>A0A087TIL4</accession>
<keyword evidence="3" id="KW-1185">Reference proteome</keyword>
<reference evidence="2 3" key="1">
    <citation type="submission" date="2013-11" db="EMBL/GenBank/DDBJ databases">
        <title>Genome sequencing of Stegodyphus mimosarum.</title>
        <authorList>
            <person name="Bechsgaard J."/>
        </authorList>
    </citation>
    <scope>NUCLEOTIDE SEQUENCE [LARGE SCALE GENOMIC DNA]</scope>
</reference>
<dbReference type="OrthoDB" id="10010417at2759"/>
<gene>
    <name evidence="2" type="ORF">X975_23048</name>
</gene>
<feature type="region of interest" description="Disordered" evidence="1">
    <location>
        <begin position="79"/>
        <end position="116"/>
    </location>
</feature>
<keyword evidence="2" id="KW-0675">Receptor</keyword>
<dbReference type="Proteomes" id="UP000054359">
    <property type="component" value="Unassembled WGS sequence"/>
</dbReference>
<feature type="region of interest" description="Disordered" evidence="1">
    <location>
        <begin position="1"/>
        <end position="26"/>
    </location>
</feature>
<sequence>MKLTTHSVPLNGTNDSGYDGGSQQETQFCGESKIESAVIQEIIEPRKSNTETQSAPKRNGILVKTSKTKHSLGEVVVERKKKSRFNLGKRHKSSSKKREKASAKRERKATKTLAIV</sequence>
<evidence type="ECO:0000256" key="1">
    <source>
        <dbReference type="SAM" id="MobiDB-lite"/>
    </source>
</evidence>
<proteinExistence type="predicted"/>
<protein>
    <submittedName>
        <fullName evidence="2">Dopamine D2-like receptor</fullName>
    </submittedName>
</protein>
<feature type="non-terminal residue" evidence="2">
    <location>
        <position position="116"/>
    </location>
</feature>
<evidence type="ECO:0000313" key="3">
    <source>
        <dbReference type="Proteomes" id="UP000054359"/>
    </source>
</evidence>
<evidence type="ECO:0000313" key="2">
    <source>
        <dbReference type="EMBL" id="KFM64953.1"/>
    </source>
</evidence>
<organism evidence="2 3">
    <name type="scientific">Stegodyphus mimosarum</name>
    <name type="common">African social velvet spider</name>
    <dbReference type="NCBI Taxonomy" id="407821"/>
    <lineage>
        <taxon>Eukaryota</taxon>
        <taxon>Metazoa</taxon>
        <taxon>Ecdysozoa</taxon>
        <taxon>Arthropoda</taxon>
        <taxon>Chelicerata</taxon>
        <taxon>Arachnida</taxon>
        <taxon>Araneae</taxon>
        <taxon>Araneomorphae</taxon>
        <taxon>Entelegynae</taxon>
        <taxon>Eresoidea</taxon>
        <taxon>Eresidae</taxon>
        <taxon>Stegodyphus</taxon>
    </lineage>
</organism>
<dbReference type="AlphaFoldDB" id="A0A087TIL4"/>
<feature type="compositionally biased region" description="Basic residues" evidence="1">
    <location>
        <begin position="79"/>
        <end position="110"/>
    </location>
</feature>
<name>A0A087TIL4_STEMI</name>